<reference evidence="2" key="1">
    <citation type="submission" date="2021-01" db="EMBL/GenBank/DDBJ databases">
        <authorList>
            <person name="Corre E."/>
            <person name="Pelletier E."/>
            <person name="Niang G."/>
            <person name="Scheremetjew M."/>
            <person name="Finn R."/>
            <person name="Kale V."/>
            <person name="Holt S."/>
            <person name="Cochrane G."/>
            <person name="Meng A."/>
            <person name="Brown T."/>
            <person name="Cohen L."/>
        </authorList>
    </citation>
    <scope>NUCLEOTIDE SEQUENCE</scope>
    <source>
        <strain evidence="2">E4-10</strain>
    </source>
</reference>
<dbReference type="EMBL" id="HBET01009726">
    <property type="protein sequence ID" value="CAD8562248.1"/>
    <property type="molecule type" value="Transcribed_RNA"/>
</dbReference>
<evidence type="ECO:0000256" key="1">
    <source>
        <dbReference type="SAM" id="MobiDB-lite"/>
    </source>
</evidence>
<gene>
    <name evidence="2" type="ORF">CROE0942_LOCUS6625</name>
</gene>
<feature type="region of interest" description="Disordered" evidence="1">
    <location>
        <begin position="85"/>
        <end position="113"/>
    </location>
</feature>
<accession>A0A7S0JUT3</accession>
<name>A0A7S0JUT3_CAFRO</name>
<proteinExistence type="predicted"/>
<sequence>MRISALSRSLTRDCSIRRAPRLGPRFFGGGYTHSSPRATHAGQGVVPSPSHLALRLWQNSHATERFRSERSCTDSAGVEACLRDGIGTGRAPGQGKLRQRRRERGVAGRSGADQAEGALEALACTPELDRSSLVGGGTAAGRVCRRSVRQAARV</sequence>
<dbReference type="AlphaFoldDB" id="A0A7S0JUT3"/>
<organism evidence="2">
    <name type="scientific">Cafeteria roenbergensis</name>
    <name type="common">Marine flagellate</name>
    <dbReference type="NCBI Taxonomy" id="33653"/>
    <lineage>
        <taxon>Eukaryota</taxon>
        <taxon>Sar</taxon>
        <taxon>Stramenopiles</taxon>
        <taxon>Bigyra</taxon>
        <taxon>Opalozoa</taxon>
        <taxon>Bicosoecida</taxon>
        <taxon>Cafeteriaceae</taxon>
        <taxon>Cafeteria</taxon>
    </lineage>
</organism>
<evidence type="ECO:0000313" key="2">
    <source>
        <dbReference type="EMBL" id="CAD8562248.1"/>
    </source>
</evidence>
<protein>
    <submittedName>
        <fullName evidence="2">Uncharacterized protein</fullName>
    </submittedName>
</protein>